<evidence type="ECO:0000313" key="3">
    <source>
        <dbReference type="Proteomes" id="UP001210925"/>
    </source>
</evidence>
<protein>
    <submittedName>
        <fullName evidence="2">Uncharacterized protein</fullName>
    </submittedName>
</protein>
<dbReference type="Proteomes" id="UP001210925">
    <property type="component" value="Unassembled WGS sequence"/>
</dbReference>
<comment type="caution">
    <text evidence="2">The sequence shown here is derived from an EMBL/GenBank/DDBJ whole genome shotgun (WGS) entry which is preliminary data.</text>
</comment>
<organism evidence="2 3">
    <name type="scientific">Boothiomyces macroporosus</name>
    <dbReference type="NCBI Taxonomy" id="261099"/>
    <lineage>
        <taxon>Eukaryota</taxon>
        <taxon>Fungi</taxon>
        <taxon>Fungi incertae sedis</taxon>
        <taxon>Chytridiomycota</taxon>
        <taxon>Chytridiomycota incertae sedis</taxon>
        <taxon>Chytridiomycetes</taxon>
        <taxon>Rhizophydiales</taxon>
        <taxon>Terramycetaceae</taxon>
        <taxon>Boothiomyces</taxon>
    </lineage>
</organism>
<sequence>MLSTNGQEEQPLYARNYKPTDIFMTTDVPTPRRKVVDRNRSSVFDMDPAAPIERSPYKKDHMASDIFFGGYPVKFGGYEPSVNAPRRSRGEAKEDSHELYHEEKQDNHCKVPANYEPAEPNHAEQINRSHEYVPENAKPIHQISSVFDCDKQVPVRGARRHYQSRQHSDIFHQDNEPHRERRIHQHEQEEERQWVPSVKQSSRSTSFSNIFGDCPDIDRQVREAQPKIYKDKKMDTMEKLTRISGLPSENLNRASKGKRRQSGEVGSQIWF</sequence>
<evidence type="ECO:0000256" key="1">
    <source>
        <dbReference type="SAM" id="MobiDB-lite"/>
    </source>
</evidence>
<evidence type="ECO:0000313" key="2">
    <source>
        <dbReference type="EMBL" id="KAJ3261002.1"/>
    </source>
</evidence>
<gene>
    <name evidence="2" type="ORF">HK103_006957</name>
</gene>
<name>A0AAD5UQD5_9FUNG</name>
<feature type="region of interest" description="Disordered" evidence="1">
    <location>
        <begin position="182"/>
        <end position="214"/>
    </location>
</feature>
<dbReference type="EMBL" id="JADGKB010000008">
    <property type="protein sequence ID" value="KAJ3261002.1"/>
    <property type="molecule type" value="Genomic_DNA"/>
</dbReference>
<proteinExistence type="predicted"/>
<accession>A0AAD5UQD5</accession>
<feature type="region of interest" description="Disordered" evidence="1">
    <location>
        <begin position="242"/>
        <end position="271"/>
    </location>
</feature>
<dbReference type="AlphaFoldDB" id="A0AAD5UQD5"/>
<keyword evidence="3" id="KW-1185">Reference proteome</keyword>
<feature type="compositionally biased region" description="Basic and acidic residues" evidence="1">
    <location>
        <begin position="88"/>
        <end position="106"/>
    </location>
</feature>
<feature type="region of interest" description="Disordered" evidence="1">
    <location>
        <begin position="82"/>
        <end position="106"/>
    </location>
</feature>
<reference evidence="2" key="1">
    <citation type="submission" date="2020-05" db="EMBL/GenBank/DDBJ databases">
        <title>Phylogenomic resolution of chytrid fungi.</title>
        <authorList>
            <person name="Stajich J.E."/>
            <person name="Amses K."/>
            <person name="Simmons R."/>
            <person name="Seto K."/>
            <person name="Myers J."/>
            <person name="Bonds A."/>
            <person name="Quandt C.A."/>
            <person name="Barry K."/>
            <person name="Liu P."/>
            <person name="Grigoriev I."/>
            <person name="Longcore J.E."/>
            <person name="James T.Y."/>
        </authorList>
    </citation>
    <scope>NUCLEOTIDE SEQUENCE</scope>
    <source>
        <strain evidence="2">PLAUS21</strain>
    </source>
</reference>
<feature type="compositionally biased region" description="Basic and acidic residues" evidence="1">
    <location>
        <begin position="182"/>
        <end position="193"/>
    </location>
</feature>
<feature type="compositionally biased region" description="Polar residues" evidence="1">
    <location>
        <begin position="198"/>
        <end position="209"/>
    </location>
</feature>